<protein>
    <submittedName>
        <fullName evidence="1">Uncharacterized protein</fullName>
    </submittedName>
</protein>
<organism evidence="1 2">
    <name type="scientific">Streptosporangium album</name>
    <dbReference type="NCBI Taxonomy" id="47479"/>
    <lineage>
        <taxon>Bacteria</taxon>
        <taxon>Bacillati</taxon>
        <taxon>Actinomycetota</taxon>
        <taxon>Actinomycetes</taxon>
        <taxon>Streptosporangiales</taxon>
        <taxon>Streptosporangiaceae</taxon>
        <taxon>Streptosporangium</taxon>
    </lineage>
</organism>
<dbReference type="Proteomes" id="UP000534286">
    <property type="component" value="Unassembled WGS sequence"/>
</dbReference>
<evidence type="ECO:0000313" key="1">
    <source>
        <dbReference type="EMBL" id="MBB4941203.1"/>
    </source>
</evidence>
<evidence type="ECO:0000313" key="2">
    <source>
        <dbReference type="Proteomes" id="UP000534286"/>
    </source>
</evidence>
<gene>
    <name evidence="1" type="ORF">FHR32_005580</name>
</gene>
<dbReference type="EMBL" id="JACHJU010000002">
    <property type="protein sequence ID" value="MBB4941203.1"/>
    <property type="molecule type" value="Genomic_DNA"/>
</dbReference>
<name>A0A7W7WBW1_9ACTN</name>
<comment type="caution">
    <text evidence="1">The sequence shown here is derived from an EMBL/GenBank/DDBJ whole genome shotgun (WGS) entry which is preliminary data.</text>
</comment>
<sequence>MSFFVCARCERRLTAEINLEDAPPSAGHDLPGKARMAAGTYTSSWNNGFVLHPDDVTGAERHPNPRRLNGCCGLDGLDGPNLVCSGCGAEIGTEESDCWKPHFVVTLPDAANLIADHQSDESAH</sequence>
<dbReference type="RefSeq" id="WP_184757331.1">
    <property type="nucleotide sequence ID" value="NZ_BAABEK010000181.1"/>
</dbReference>
<keyword evidence="2" id="KW-1185">Reference proteome</keyword>
<dbReference type="AlphaFoldDB" id="A0A7W7WBW1"/>
<accession>A0A7W7WBW1</accession>
<reference evidence="1 2" key="1">
    <citation type="submission" date="2020-08" db="EMBL/GenBank/DDBJ databases">
        <title>Sequencing the genomes of 1000 actinobacteria strains.</title>
        <authorList>
            <person name="Klenk H.-P."/>
        </authorList>
    </citation>
    <scope>NUCLEOTIDE SEQUENCE [LARGE SCALE GENOMIC DNA]</scope>
    <source>
        <strain evidence="1 2">DSM 43023</strain>
    </source>
</reference>
<proteinExistence type="predicted"/>